<dbReference type="InterPro" id="IPR050879">
    <property type="entry name" value="Acyltransferase_3"/>
</dbReference>
<keyword evidence="2" id="KW-0812">Transmembrane</keyword>
<keyword evidence="2" id="KW-1133">Transmembrane helix</keyword>
<keyword evidence="4" id="KW-0012">Acyltransferase</keyword>
<evidence type="ECO:0000259" key="3">
    <source>
        <dbReference type="Pfam" id="PF01757"/>
    </source>
</evidence>
<dbReference type="PANTHER" id="PTHR23028:SF131">
    <property type="entry name" value="BLR2367 PROTEIN"/>
    <property type="match status" value="1"/>
</dbReference>
<feature type="transmembrane region" description="Helical" evidence="2">
    <location>
        <begin position="241"/>
        <end position="264"/>
    </location>
</feature>
<protein>
    <submittedName>
        <fullName evidence="4">Acyltransferase</fullName>
    </submittedName>
</protein>
<dbReference type="GO" id="GO:0016746">
    <property type="term" value="F:acyltransferase activity"/>
    <property type="evidence" value="ECO:0007669"/>
    <property type="project" value="UniProtKB-KW"/>
</dbReference>
<sequence length="385" mass="39957">MGQRFDDIQVLRCVAATGVVVAHAVDLSAGRLGLGTVLAGGPWEDFGAAGVDLFFVISGFIIATTTRGQTGLRAAGAFLWRRFRRVAPIYWLLSLPILVGMARGGTLTADVVAATFLFWPFSGLEMTFPALGAGWTLCFEMLFYAGVGLAIAGGGRAGRALAGGAVVAVVVGLAVATPVLRFVGSPMVLEFLIGVGIARWGRGQPQAWGVVAVGLGLIGFGLSLGFGYGEIDGEAALNQPWVGLARVAIWGLPAGLVVLGAVVGARRRQGPVWRGLIFMGDASYAVYLFHVLVIRALGRVFEAGAVLPGDGVVVLTVGLSLAAGAGVHVWVERPLMRWMARPHFSLPFMGRGDRAAIGVGSDRTRLKDGEADGGAPDRTAPPGLG</sequence>
<feature type="transmembrane region" description="Helical" evidence="2">
    <location>
        <begin position="131"/>
        <end position="153"/>
    </location>
</feature>
<feature type="transmembrane region" description="Helical" evidence="2">
    <location>
        <begin position="89"/>
        <end position="119"/>
    </location>
</feature>
<dbReference type="RefSeq" id="WP_271163683.1">
    <property type="nucleotide sequence ID" value="NZ_BSFD01000001.1"/>
</dbReference>
<organism evidence="4 5">
    <name type="scientific">Brevundimonas intermedia</name>
    <dbReference type="NCBI Taxonomy" id="74315"/>
    <lineage>
        <taxon>Bacteria</taxon>
        <taxon>Pseudomonadati</taxon>
        <taxon>Pseudomonadota</taxon>
        <taxon>Alphaproteobacteria</taxon>
        <taxon>Caulobacterales</taxon>
        <taxon>Caulobacteraceae</taxon>
        <taxon>Brevundimonas</taxon>
    </lineage>
</organism>
<proteinExistence type="predicted"/>
<feature type="transmembrane region" description="Helical" evidence="2">
    <location>
        <begin position="276"/>
        <end position="297"/>
    </location>
</feature>
<feature type="transmembrane region" description="Helical" evidence="2">
    <location>
        <begin position="312"/>
        <end position="331"/>
    </location>
</feature>
<comment type="caution">
    <text evidence="4">The sequence shown here is derived from an EMBL/GenBank/DDBJ whole genome shotgun (WGS) entry which is preliminary data.</text>
</comment>
<feature type="region of interest" description="Disordered" evidence="1">
    <location>
        <begin position="366"/>
        <end position="385"/>
    </location>
</feature>
<reference evidence="4" key="2">
    <citation type="submission" date="2023-01" db="EMBL/GenBank/DDBJ databases">
        <authorList>
            <person name="Sun Q."/>
            <person name="Evtushenko L."/>
        </authorList>
    </citation>
    <scope>NUCLEOTIDE SEQUENCE</scope>
    <source>
        <strain evidence="4">VKM B-1499</strain>
    </source>
</reference>
<feature type="transmembrane region" description="Helical" evidence="2">
    <location>
        <begin position="46"/>
        <end position="68"/>
    </location>
</feature>
<reference evidence="4" key="1">
    <citation type="journal article" date="2014" name="Int. J. Syst. Evol. Microbiol.">
        <title>Complete genome of a new Firmicutes species belonging to the dominant human colonic microbiota ('Ruminococcus bicirculans') reveals two chromosomes and a selective capacity to utilize plant glucans.</title>
        <authorList>
            <consortium name="NISC Comparative Sequencing Program"/>
            <person name="Wegmann U."/>
            <person name="Louis P."/>
            <person name="Goesmann A."/>
            <person name="Henrissat B."/>
            <person name="Duncan S.H."/>
            <person name="Flint H.J."/>
        </authorList>
    </citation>
    <scope>NUCLEOTIDE SEQUENCE</scope>
    <source>
        <strain evidence="4">VKM B-1499</strain>
    </source>
</reference>
<gene>
    <name evidence="4" type="ORF">GCM10017620_02750</name>
</gene>
<evidence type="ECO:0000256" key="2">
    <source>
        <dbReference type="SAM" id="Phobius"/>
    </source>
</evidence>
<keyword evidence="4" id="KW-0808">Transferase</keyword>
<dbReference type="InterPro" id="IPR002656">
    <property type="entry name" value="Acyl_transf_3_dom"/>
</dbReference>
<dbReference type="Pfam" id="PF01757">
    <property type="entry name" value="Acyl_transf_3"/>
    <property type="match status" value="1"/>
</dbReference>
<dbReference type="Proteomes" id="UP001143509">
    <property type="component" value="Unassembled WGS sequence"/>
</dbReference>
<evidence type="ECO:0000256" key="1">
    <source>
        <dbReference type="SAM" id="MobiDB-lite"/>
    </source>
</evidence>
<feature type="transmembrane region" description="Helical" evidence="2">
    <location>
        <begin position="207"/>
        <end position="229"/>
    </location>
</feature>
<dbReference type="PANTHER" id="PTHR23028">
    <property type="entry name" value="ACETYLTRANSFERASE"/>
    <property type="match status" value="1"/>
</dbReference>
<dbReference type="EMBL" id="BSFD01000001">
    <property type="protein sequence ID" value="GLK47302.1"/>
    <property type="molecule type" value="Genomic_DNA"/>
</dbReference>
<name>A0ABQ5T3H2_9CAUL</name>
<accession>A0ABQ5T3H2</accession>
<evidence type="ECO:0000313" key="5">
    <source>
        <dbReference type="Proteomes" id="UP001143509"/>
    </source>
</evidence>
<evidence type="ECO:0000313" key="4">
    <source>
        <dbReference type="EMBL" id="GLK47302.1"/>
    </source>
</evidence>
<feature type="transmembrane region" description="Helical" evidence="2">
    <location>
        <begin position="182"/>
        <end position="200"/>
    </location>
</feature>
<keyword evidence="2" id="KW-0472">Membrane</keyword>
<feature type="transmembrane region" description="Helical" evidence="2">
    <location>
        <begin position="160"/>
        <end position="176"/>
    </location>
</feature>
<feature type="domain" description="Acyltransferase 3" evidence="3">
    <location>
        <begin position="7"/>
        <end position="320"/>
    </location>
</feature>
<keyword evidence="5" id="KW-1185">Reference proteome</keyword>